<feature type="transmembrane region" description="Helical" evidence="6">
    <location>
        <begin position="178"/>
        <end position="201"/>
    </location>
</feature>
<accession>A0A6N7WSR1</accession>
<dbReference type="PROSITE" id="PS50850">
    <property type="entry name" value="MFS"/>
    <property type="match status" value="1"/>
</dbReference>
<evidence type="ECO:0000313" key="8">
    <source>
        <dbReference type="EMBL" id="MST59825.1"/>
    </source>
</evidence>
<sequence>MPARPSGAVHAPLPSADTEVPFSVRHFLQKGCAMHSRDSAFTLLAKPESRIVAANFLMQLGLQAIYFVGIIGCATYDMGADALVVSSLVLVLNVMLVVMSFVAGPLVDAVGPRRTLAVTLSVMAVAGLAGWLLPLSYGLLYALAAVQGAAFGVGSTSMDAYPRFVSDDPRYLQRVNSLVYTATSVAVIAGPALGGLIVSALPTKCDFAIMAFASLPAIALVWSTVEKIVPSRQRAAAGEACAAGTMGAGDGDARPKARPAGGARGFLADLAEGVRITWESEGLRTLFLIGFLGFFAYGAFDSLESLFYRDVLRAGAQWMGWLSAISGVGGTLGSLAVLRIPQRRLDMTALSAMLLVTGLGSMLYVGTGSIAWACVGQLVCGLGFGAMGPTRTTLTQARCDVSHVGRVTSVMRVGMNSAGVLPLFVAPFLADAFGVQAVLFGASTMVAVVAVAFVARTRTRRESLG</sequence>
<feature type="transmembrane region" description="Helical" evidence="6">
    <location>
        <begin position="320"/>
        <end position="338"/>
    </location>
</feature>
<gene>
    <name evidence="8" type="ORF">FYJ69_02700</name>
</gene>
<dbReference type="GO" id="GO:0022857">
    <property type="term" value="F:transmembrane transporter activity"/>
    <property type="evidence" value="ECO:0007669"/>
    <property type="project" value="InterPro"/>
</dbReference>
<dbReference type="EMBL" id="VUND01000001">
    <property type="protein sequence ID" value="MST59825.1"/>
    <property type="molecule type" value="Genomic_DNA"/>
</dbReference>
<dbReference type="InterPro" id="IPR036259">
    <property type="entry name" value="MFS_trans_sf"/>
</dbReference>
<dbReference type="GO" id="GO:0005886">
    <property type="term" value="C:plasma membrane"/>
    <property type="evidence" value="ECO:0007669"/>
    <property type="project" value="UniProtKB-SubCell"/>
</dbReference>
<proteinExistence type="predicted"/>
<evidence type="ECO:0000256" key="2">
    <source>
        <dbReference type="ARBA" id="ARBA00022475"/>
    </source>
</evidence>
<evidence type="ECO:0000313" key="9">
    <source>
        <dbReference type="Proteomes" id="UP000434342"/>
    </source>
</evidence>
<dbReference type="Pfam" id="PF07690">
    <property type="entry name" value="MFS_1"/>
    <property type="match status" value="1"/>
</dbReference>
<dbReference type="Gene3D" id="1.20.1250.20">
    <property type="entry name" value="MFS general substrate transporter like domains"/>
    <property type="match status" value="1"/>
</dbReference>
<evidence type="ECO:0000256" key="1">
    <source>
        <dbReference type="ARBA" id="ARBA00004651"/>
    </source>
</evidence>
<feature type="transmembrane region" description="Helical" evidence="6">
    <location>
        <begin position="82"/>
        <end position="103"/>
    </location>
</feature>
<keyword evidence="4 6" id="KW-1133">Transmembrane helix</keyword>
<feature type="transmembrane region" description="Helical" evidence="6">
    <location>
        <begin position="115"/>
        <end position="133"/>
    </location>
</feature>
<dbReference type="PANTHER" id="PTHR23513:SF6">
    <property type="entry name" value="MAJOR FACILITATOR SUPERFAMILY ASSOCIATED DOMAIN-CONTAINING PROTEIN"/>
    <property type="match status" value="1"/>
</dbReference>
<keyword evidence="5 6" id="KW-0472">Membrane</keyword>
<dbReference type="Proteomes" id="UP000434342">
    <property type="component" value="Unassembled WGS sequence"/>
</dbReference>
<reference evidence="8 9" key="1">
    <citation type="submission" date="2019-08" db="EMBL/GenBank/DDBJ databases">
        <title>In-depth cultivation of the pig gut microbiome towards novel bacterial diversity and tailored functional studies.</title>
        <authorList>
            <person name="Wylensek D."/>
            <person name="Hitch T.C.A."/>
            <person name="Clavel T."/>
        </authorList>
    </citation>
    <scope>NUCLEOTIDE SEQUENCE [LARGE SCALE GENOMIC DNA]</scope>
    <source>
        <strain evidence="8 9">WB01_CNA04</strain>
    </source>
</reference>
<evidence type="ECO:0000256" key="5">
    <source>
        <dbReference type="ARBA" id="ARBA00023136"/>
    </source>
</evidence>
<dbReference type="InterPro" id="IPR020846">
    <property type="entry name" value="MFS_dom"/>
</dbReference>
<keyword evidence="2" id="KW-1003">Cell membrane</keyword>
<name>A0A6N7WSR1_9ACTN</name>
<feature type="transmembrane region" description="Helical" evidence="6">
    <location>
        <begin position="56"/>
        <end position="76"/>
    </location>
</feature>
<dbReference type="InterPro" id="IPR011701">
    <property type="entry name" value="MFS"/>
</dbReference>
<evidence type="ECO:0000256" key="3">
    <source>
        <dbReference type="ARBA" id="ARBA00022692"/>
    </source>
</evidence>
<feature type="transmembrane region" description="Helical" evidence="6">
    <location>
        <begin position="283"/>
        <end position="300"/>
    </location>
</feature>
<comment type="subcellular location">
    <subcellularLocation>
        <location evidence="1">Cell membrane</location>
        <topology evidence="1">Multi-pass membrane protein</topology>
    </subcellularLocation>
</comment>
<feature type="transmembrane region" description="Helical" evidence="6">
    <location>
        <begin position="207"/>
        <end position="225"/>
    </location>
</feature>
<dbReference type="PANTHER" id="PTHR23513">
    <property type="entry name" value="INTEGRAL MEMBRANE EFFLUX PROTEIN-RELATED"/>
    <property type="match status" value="1"/>
</dbReference>
<organism evidence="8 9">
    <name type="scientific">Parafannyhessea umbonata</name>
    <dbReference type="NCBI Taxonomy" id="604330"/>
    <lineage>
        <taxon>Bacteria</taxon>
        <taxon>Bacillati</taxon>
        <taxon>Actinomycetota</taxon>
        <taxon>Coriobacteriia</taxon>
        <taxon>Coriobacteriales</taxon>
        <taxon>Atopobiaceae</taxon>
        <taxon>Parafannyhessea</taxon>
    </lineage>
</organism>
<comment type="caution">
    <text evidence="8">The sequence shown here is derived from an EMBL/GenBank/DDBJ whole genome shotgun (WGS) entry which is preliminary data.</text>
</comment>
<keyword evidence="3 6" id="KW-0812">Transmembrane</keyword>
<evidence type="ECO:0000256" key="6">
    <source>
        <dbReference type="SAM" id="Phobius"/>
    </source>
</evidence>
<dbReference type="CDD" id="cd06173">
    <property type="entry name" value="MFS_MefA_like"/>
    <property type="match status" value="1"/>
</dbReference>
<feature type="transmembrane region" description="Helical" evidence="6">
    <location>
        <begin position="345"/>
        <end position="364"/>
    </location>
</feature>
<evidence type="ECO:0000259" key="7">
    <source>
        <dbReference type="PROSITE" id="PS50850"/>
    </source>
</evidence>
<feature type="domain" description="Major facilitator superfamily (MFS) profile" evidence="7">
    <location>
        <begin position="282"/>
        <end position="465"/>
    </location>
</feature>
<dbReference type="SUPFAM" id="SSF103473">
    <property type="entry name" value="MFS general substrate transporter"/>
    <property type="match status" value="1"/>
</dbReference>
<dbReference type="AlphaFoldDB" id="A0A6N7WSR1"/>
<evidence type="ECO:0000256" key="4">
    <source>
        <dbReference type="ARBA" id="ARBA00022989"/>
    </source>
</evidence>
<protein>
    <submittedName>
        <fullName evidence="8">MFS transporter</fullName>
    </submittedName>
</protein>
<feature type="transmembrane region" description="Helical" evidence="6">
    <location>
        <begin position="435"/>
        <end position="455"/>
    </location>
</feature>